<dbReference type="Proteomes" id="UP000613075">
    <property type="component" value="Unassembled WGS sequence"/>
</dbReference>
<evidence type="ECO:0000256" key="1">
    <source>
        <dbReference type="ARBA" id="ARBA00009437"/>
    </source>
</evidence>
<evidence type="ECO:0000256" key="5">
    <source>
        <dbReference type="ARBA" id="ARBA00023163"/>
    </source>
</evidence>
<evidence type="ECO:0000256" key="3">
    <source>
        <dbReference type="ARBA" id="ARBA00023125"/>
    </source>
</evidence>
<protein>
    <submittedName>
        <fullName evidence="7">LysR family transcriptional regulator</fullName>
    </submittedName>
</protein>
<keyword evidence="4" id="KW-0010">Activator</keyword>
<dbReference type="Pfam" id="PF00126">
    <property type="entry name" value="HTH_1"/>
    <property type="match status" value="1"/>
</dbReference>
<comment type="similarity">
    <text evidence="1">Belongs to the LysR transcriptional regulatory family.</text>
</comment>
<dbReference type="InterPro" id="IPR005119">
    <property type="entry name" value="LysR_subst-bd"/>
</dbReference>
<dbReference type="EMBL" id="JADDUM010000175">
    <property type="protein sequence ID" value="MBE8593159.1"/>
    <property type="molecule type" value="Genomic_DNA"/>
</dbReference>
<dbReference type="RefSeq" id="WP_193862603.1">
    <property type="nucleotide sequence ID" value="NZ_JADDUM010000175.1"/>
</dbReference>
<dbReference type="PROSITE" id="PS50931">
    <property type="entry name" value="HTH_LYSR"/>
    <property type="match status" value="1"/>
</dbReference>
<sequence>MPQSMVSRNIALLESQCGERLFHRTGRGVVLTEFGEQLLPCISDLLANAESLADDIRNLRGKPVGEVVVGMLPSAVRRFAGTLFSAVRVQMPGVRLHLIEGASAQLEEQLHDGRLDMALVLRESEASIGQAHLLARLPLHLVGPAADPLFGNRDIALENLSGLPLVVPGRPHLLRARLDHLAAEQGVELCVAVEADSVQLQYEVVAAGGGYAIASVLPGSLDQRLISSRIIEPVLERFVVLVESPRRPLTRASREVRRLICNLSMPSI</sequence>
<dbReference type="Pfam" id="PF03466">
    <property type="entry name" value="LysR_substrate"/>
    <property type="match status" value="1"/>
</dbReference>
<dbReference type="Gene3D" id="1.10.10.10">
    <property type="entry name" value="Winged helix-like DNA-binding domain superfamily/Winged helix DNA-binding domain"/>
    <property type="match status" value="1"/>
</dbReference>
<proteinExistence type="inferred from homology"/>
<dbReference type="InterPro" id="IPR036388">
    <property type="entry name" value="WH-like_DNA-bd_sf"/>
</dbReference>
<dbReference type="InterPro" id="IPR000847">
    <property type="entry name" value="LysR_HTH_N"/>
</dbReference>
<accession>A0ABR9SW62</accession>
<dbReference type="SUPFAM" id="SSF53850">
    <property type="entry name" value="Periplasmic binding protein-like II"/>
    <property type="match status" value="1"/>
</dbReference>
<reference evidence="7 8" key="1">
    <citation type="submission" date="2020-10" db="EMBL/GenBank/DDBJ databases">
        <title>The draft genomes of Cyclamen pathogen Pseudomonas sp.</title>
        <authorList>
            <person name="Fujikawa T."/>
            <person name="Sawada H."/>
        </authorList>
    </citation>
    <scope>NUCLEOTIDE SEQUENCE [LARGE SCALE GENOMIC DNA]</scope>
    <source>
        <strain evidence="7 8">MAFF 301449</strain>
    </source>
</reference>
<evidence type="ECO:0000256" key="2">
    <source>
        <dbReference type="ARBA" id="ARBA00023015"/>
    </source>
</evidence>
<dbReference type="SUPFAM" id="SSF46785">
    <property type="entry name" value="Winged helix' DNA-binding domain"/>
    <property type="match status" value="1"/>
</dbReference>
<gene>
    <name evidence="7" type="ORF">IQK56_20795</name>
</gene>
<keyword evidence="2" id="KW-0805">Transcription regulation</keyword>
<evidence type="ECO:0000313" key="7">
    <source>
        <dbReference type="EMBL" id="MBE8593159.1"/>
    </source>
</evidence>
<keyword evidence="3" id="KW-0238">DNA-binding</keyword>
<dbReference type="PANTHER" id="PTHR30293">
    <property type="entry name" value="TRANSCRIPTIONAL REGULATORY PROTEIN NAC-RELATED"/>
    <property type="match status" value="1"/>
</dbReference>
<dbReference type="Gene3D" id="3.40.190.290">
    <property type="match status" value="1"/>
</dbReference>
<evidence type="ECO:0000313" key="8">
    <source>
        <dbReference type="Proteomes" id="UP000613075"/>
    </source>
</evidence>
<feature type="domain" description="HTH lysR-type" evidence="6">
    <location>
        <begin position="1"/>
        <end position="32"/>
    </location>
</feature>
<name>A0ABR9SW62_9PSED</name>
<dbReference type="InterPro" id="IPR036390">
    <property type="entry name" value="WH_DNA-bd_sf"/>
</dbReference>
<dbReference type="PANTHER" id="PTHR30293:SF0">
    <property type="entry name" value="NITROGEN ASSIMILATION REGULATORY PROTEIN NAC"/>
    <property type="match status" value="1"/>
</dbReference>
<organism evidence="7 8">
    <name type="scientific">Pseudomonas cyclaminis</name>
    <dbReference type="NCBI Taxonomy" id="2781239"/>
    <lineage>
        <taxon>Bacteria</taxon>
        <taxon>Pseudomonadati</taxon>
        <taxon>Pseudomonadota</taxon>
        <taxon>Gammaproteobacteria</taxon>
        <taxon>Pseudomonadales</taxon>
        <taxon>Pseudomonadaceae</taxon>
        <taxon>Pseudomonas</taxon>
    </lineage>
</organism>
<keyword evidence="5" id="KW-0804">Transcription</keyword>
<evidence type="ECO:0000256" key="4">
    <source>
        <dbReference type="ARBA" id="ARBA00023159"/>
    </source>
</evidence>
<keyword evidence="8" id="KW-1185">Reference proteome</keyword>
<comment type="caution">
    <text evidence="7">The sequence shown here is derived from an EMBL/GenBank/DDBJ whole genome shotgun (WGS) entry which is preliminary data.</text>
</comment>
<evidence type="ECO:0000259" key="6">
    <source>
        <dbReference type="PROSITE" id="PS50931"/>
    </source>
</evidence>